<dbReference type="PANTHER" id="PTHR48081">
    <property type="entry name" value="AB HYDROLASE SUPERFAMILY PROTEIN C4A8.06C"/>
    <property type="match status" value="1"/>
</dbReference>
<proteinExistence type="predicted"/>
<evidence type="ECO:0000313" key="3">
    <source>
        <dbReference type="EMBL" id="PTE15672.1"/>
    </source>
</evidence>
<dbReference type="InterPro" id="IPR029058">
    <property type="entry name" value="AB_hydrolase_fold"/>
</dbReference>
<reference evidence="3 4" key="1">
    <citation type="submission" date="2018-03" db="EMBL/GenBank/DDBJ databases">
        <title>Rhodobacter blasticus.</title>
        <authorList>
            <person name="Meyer T.E."/>
            <person name="Miller S."/>
            <person name="Lodha T."/>
            <person name="Gandham S."/>
            <person name="Chintalapati S."/>
            <person name="Chintalapati V.R."/>
        </authorList>
    </citation>
    <scope>NUCLEOTIDE SEQUENCE [LARGE SCALE GENOMIC DNA]</scope>
    <source>
        <strain evidence="3 4">DSM 2131</strain>
    </source>
</reference>
<evidence type="ECO:0000313" key="4">
    <source>
        <dbReference type="Proteomes" id="UP000241362"/>
    </source>
</evidence>
<dbReference type="InterPro" id="IPR013094">
    <property type="entry name" value="AB_hydrolase_3"/>
</dbReference>
<accession>A0A2T4JCN5</accession>
<comment type="caution">
    <text evidence="3">The sequence shown here is derived from an EMBL/GenBank/DDBJ whole genome shotgun (WGS) entry which is preliminary data.</text>
</comment>
<organism evidence="3 4">
    <name type="scientific">Fuscovulum blasticum DSM 2131</name>
    <dbReference type="NCBI Taxonomy" id="1188250"/>
    <lineage>
        <taxon>Bacteria</taxon>
        <taxon>Pseudomonadati</taxon>
        <taxon>Pseudomonadota</taxon>
        <taxon>Alphaproteobacteria</taxon>
        <taxon>Rhodobacterales</taxon>
        <taxon>Paracoccaceae</taxon>
        <taxon>Pseudogemmobacter</taxon>
    </lineage>
</organism>
<evidence type="ECO:0000256" key="1">
    <source>
        <dbReference type="ARBA" id="ARBA00022801"/>
    </source>
</evidence>
<sequence length="295" mass="30898">MSLRLRLFRGVMRHGMKPLLRRARGVGGARAGLVAVSLLFPPPFGPRSRREVIGGVPCLRLTGGDGAAGPVLLWMHGGSHVAGSAFTHRAMVGRIIRVAGGQAVLPDYRRAPEHPAPAGYDDGVRVLEALWAAGVAPGRIVLGGDSAGGGLAAGLLAEAEARGKPPGGVVLLSPWADLTLAGASIRSNAAREALLPAERMPEMVDLIRGVLDPADPRLSPLFARWAGSCPALICVGTTEILLDDSLRLAEAMRQAGAQVDLVRQPGAPHVLAYLAPWVPEARAEIRRIAAFLRSL</sequence>
<protein>
    <recommendedName>
        <fullName evidence="2">Alpha/beta hydrolase fold-3 domain-containing protein</fullName>
    </recommendedName>
</protein>
<dbReference type="GO" id="GO:0016787">
    <property type="term" value="F:hydrolase activity"/>
    <property type="evidence" value="ECO:0007669"/>
    <property type="project" value="UniProtKB-KW"/>
</dbReference>
<dbReference type="AlphaFoldDB" id="A0A2T4JCN5"/>
<dbReference type="SUPFAM" id="SSF53474">
    <property type="entry name" value="alpha/beta-Hydrolases"/>
    <property type="match status" value="1"/>
</dbReference>
<feature type="domain" description="Alpha/beta hydrolase fold-3" evidence="2">
    <location>
        <begin position="72"/>
        <end position="271"/>
    </location>
</feature>
<dbReference type="EMBL" id="PZKE01000003">
    <property type="protein sequence ID" value="PTE15672.1"/>
    <property type="molecule type" value="Genomic_DNA"/>
</dbReference>
<name>A0A2T4JCN5_FUSBL</name>
<evidence type="ECO:0000259" key="2">
    <source>
        <dbReference type="Pfam" id="PF07859"/>
    </source>
</evidence>
<dbReference type="RefSeq" id="WP_107672348.1">
    <property type="nucleotide sequence ID" value="NZ_PZKE01000003.1"/>
</dbReference>
<dbReference type="Proteomes" id="UP000241362">
    <property type="component" value="Unassembled WGS sequence"/>
</dbReference>
<keyword evidence="1" id="KW-0378">Hydrolase</keyword>
<gene>
    <name evidence="3" type="ORF">C5F44_04700</name>
</gene>
<dbReference type="Gene3D" id="3.40.50.1820">
    <property type="entry name" value="alpha/beta hydrolase"/>
    <property type="match status" value="1"/>
</dbReference>
<dbReference type="Pfam" id="PF07859">
    <property type="entry name" value="Abhydrolase_3"/>
    <property type="match status" value="1"/>
</dbReference>
<dbReference type="PANTHER" id="PTHR48081:SF8">
    <property type="entry name" value="ALPHA_BETA HYDROLASE FOLD-3 DOMAIN-CONTAINING PROTEIN-RELATED"/>
    <property type="match status" value="1"/>
</dbReference>
<keyword evidence="4" id="KW-1185">Reference proteome</keyword>
<dbReference type="InterPro" id="IPR050300">
    <property type="entry name" value="GDXG_lipolytic_enzyme"/>
</dbReference>